<comment type="similarity">
    <text evidence="4">Belongs to the peptidase M1 family.</text>
</comment>
<dbReference type="PRINTS" id="PR00756">
    <property type="entry name" value="ALADIPTASE"/>
</dbReference>
<comment type="catalytic activity">
    <reaction evidence="1">
        <text>Release of an N-terminal amino acid, Xaa-|-Yaa- from a peptide, amide or arylamide. Xaa is preferably Ala, but may be most amino acids including Pro (slow action). When a terminal hydrophobic residue is followed by a prolyl residue, the two may be released as an intact Xaa-Pro dipeptide.</text>
        <dbReference type="EC" id="3.4.11.2"/>
    </reaction>
</comment>
<dbReference type="Gene3D" id="1.25.50.20">
    <property type="match status" value="3"/>
</dbReference>
<evidence type="ECO:0000256" key="6">
    <source>
        <dbReference type="ARBA" id="ARBA00015611"/>
    </source>
</evidence>
<keyword evidence="11 23" id="KW-0479">Metal-binding</keyword>
<protein>
    <recommendedName>
        <fullName evidence="6">Aminopeptidase N</fullName>
        <ecNumber evidence="5">3.4.11.2</ecNumber>
    </recommendedName>
</protein>
<dbReference type="EC" id="3.4.11.2" evidence="5"/>
<dbReference type="Gene3D" id="2.60.40.1730">
    <property type="entry name" value="tricorn interacting facor f3 domain"/>
    <property type="match status" value="3"/>
</dbReference>
<dbReference type="GO" id="GO:0016285">
    <property type="term" value="F:alanyl aminopeptidase activity"/>
    <property type="evidence" value="ECO:0007669"/>
    <property type="project" value="UniProtKB-EC"/>
</dbReference>
<dbReference type="GO" id="GO:0098552">
    <property type="term" value="C:side of membrane"/>
    <property type="evidence" value="ECO:0007669"/>
    <property type="project" value="UniProtKB-KW"/>
</dbReference>
<dbReference type="InterPro" id="IPR001930">
    <property type="entry name" value="Peptidase_M1"/>
</dbReference>
<comment type="cofactor">
    <cofactor evidence="23">
        <name>Zn(2+)</name>
        <dbReference type="ChEBI" id="CHEBI:29105"/>
    </cofactor>
    <text evidence="23">Binds 1 zinc ion per subunit.</text>
</comment>
<dbReference type="FunFam" id="1.10.390.10:FF:000019">
    <property type="entry name" value="Aminopeptidase"/>
    <property type="match status" value="3"/>
</dbReference>
<dbReference type="GO" id="GO:0005886">
    <property type="term" value="C:plasma membrane"/>
    <property type="evidence" value="ECO:0007669"/>
    <property type="project" value="UniProtKB-SubCell"/>
</dbReference>
<evidence type="ECO:0000256" key="4">
    <source>
        <dbReference type="ARBA" id="ARBA00010136"/>
    </source>
</evidence>
<feature type="domain" description="Aminopeptidase N-like N-terminal" evidence="27">
    <location>
        <begin position="29"/>
        <end position="221"/>
    </location>
</feature>
<dbReference type="SUPFAM" id="SSF63737">
    <property type="entry name" value="Leukotriene A4 hydrolase N-terminal domain"/>
    <property type="match status" value="3"/>
</dbReference>
<feature type="domain" description="ERAP1-like C-terminal" evidence="26">
    <location>
        <begin position="556"/>
        <end position="868"/>
    </location>
</feature>
<dbReference type="GO" id="GO:0006508">
    <property type="term" value="P:proteolysis"/>
    <property type="evidence" value="ECO:0007669"/>
    <property type="project" value="UniProtKB-KW"/>
</dbReference>
<dbReference type="FunFam" id="1.25.50.20:FF:000001">
    <property type="entry name" value="Aminopeptidase"/>
    <property type="match status" value="3"/>
</dbReference>
<evidence type="ECO:0000259" key="27">
    <source>
        <dbReference type="Pfam" id="PF17900"/>
    </source>
</evidence>
<feature type="domain" description="ERAP1-like C-terminal" evidence="26">
    <location>
        <begin position="1510"/>
        <end position="1817"/>
    </location>
</feature>
<reference evidence="29" key="1">
    <citation type="submission" date="2013-03" db="EMBL/GenBank/DDBJ databases">
        <title>The Genome Sequence of Anopheles minimus MINIMUS1.</title>
        <authorList>
            <consortium name="The Broad Institute Genomics Platform"/>
            <person name="Neafsey D.E."/>
            <person name="Walton C."/>
            <person name="Walker B."/>
            <person name="Young S.K."/>
            <person name="Zeng Q."/>
            <person name="Gargeya S."/>
            <person name="Fitzgerald M."/>
            <person name="Haas B."/>
            <person name="Abouelleil A."/>
            <person name="Allen A.W."/>
            <person name="Alvarado L."/>
            <person name="Arachchi H.M."/>
            <person name="Berlin A.M."/>
            <person name="Chapman S.B."/>
            <person name="Gainer-Dewar J."/>
            <person name="Goldberg J."/>
            <person name="Griggs A."/>
            <person name="Gujja S."/>
            <person name="Hansen M."/>
            <person name="Howarth C."/>
            <person name="Imamovic A."/>
            <person name="Ireland A."/>
            <person name="Larimer J."/>
            <person name="McCowan C."/>
            <person name="Murphy C."/>
            <person name="Pearson M."/>
            <person name="Poon T.W."/>
            <person name="Priest M."/>
            <person name="Roberts A."/>
            <person name="Saif S."/>
            <person name="Shea T."/>
            <person name="Sisk P."/>
            <person name="Sykes S."/>
            <person name="Wortman J."/>
            <person name="Nusbaum C."/>
            <person name="Birren B."/>
        </authorList>
    </citation>
    <scope>NUCLEOTIDE SEQUENCE [LARGE SCALE GENOMIC DNA]</scope>
    <source>
        <strain evidence="29">MINIMUS1</strain>
    </source>
</reference>
<proteinExistence type="inferred from homology"/>
<feature type="binding site" evidence="23">
    <location>
        <position position="2221"/>
    </location>
    <ligand>
        <name>Zn(2+)</name>
        <dbReference type="ChEBI" id="CHEBI:29105"/>
        <note>catalytic</note>
    </ligand>
</feature>
<keyword evidence="19" id="KW-1015">Disulfide bond</keyword>
<keyword evidence="16" id="KW-1133">Transmembrane helix</keyword>
<dbReference type="GO" id="GO:0042277">
    <property type="term" value="F:peptide binding"/>
    <property type="evidence" value="ECO:0007669"/>
    <property type="project" value="TreeGrafter"/>
</dbReference>
<evidence type="ECO:0000256" key="11">
    <source>
        <dbReference type="ARBA" id="ARBA00022723"/>
    </source>
</evidence>
<evidence type="ECO:0000256" key="16">
    <source>
        <dbReference type="ARBA" id="ARBA00022989"/>
    </source>
</evidence>
<evidence type="ECO:0000256" key="15">
    <source>
        <dbReference type="ARBA" id="ARBA00022968"/>
    </source>
</evidence>
<dbReference type="PANTHER" id="PTHR11533">
    <property type="entry name" value="PROTEASE M1 ZINC METALLOPROTEASE"/>
    <property type="match status" value="1"/>
</dbReference>
<evidence type="ECO:0000313" key="28">
    <source>
        <dbReference type="EnsemblMetazoa" id="AMIN000451-PA"/>
    </source>
</evidence>
<evidence type="ECO:0000256" key="1">
    <source>
        <dbReference type="ARBA" id="ARBA00000098"/>
    </source>
</evidence>
<evidence type="ECO:0000313" key="29">
    <source>
        <dbReference type="Proteomes" id="UP000075920"/>
    </source>
</evidence>
<evidence type="ECO:0000256" key="10">
    <source>
        <dbReference type="ARBA" id="ARBA00022692"/>
    </source>
</evidence>
<keyword evidence="12" id="KW-0732">Signal</keyword>
<dbReference type="FunFam" id="2.60.40.1730:FF:000012">
    <property type="entry name" value="Aminopeptidase N"/>
    <property type="match status" value="1"/>
</dbReference>
<evidence type="ECO:0000256" key="12">
    <source>
        <dbReference type="ARBA" id="ARBA00022729"/>
    </source>
</evidence>
<dbReference type="STRING" id="112268.A0A182VQW9"/>
<keyword evidence="9" id="KW-0645">Protease</keyword>
<evidence type="ECO:0000256" key="13">
    <source>
        <dbReference type="ARBA" id="ARBA00022801"/>
    </source>
</evidence>
<dbReference type="Pfam" id="PF17900">
    <property type="entry name" value="Peptidase_M1_N"/>
    <property type="match status" value="3"/>
</dbReference>
<dbReference type="GO" id="GO:0005615">
    <property type="term" value="C:extracellular space"/>
    <property type="evidence" value="ECO:0007669"/>
    <property type="project" value="TreeGrafter"/>
</dbReference>
<keyword evidence="15" id="KW-0735">Signal-anchor</keyword>
<dbReference type="Pfam" id="PF11838">
    <property type="entry name" value="ERAP1_C"/>
    <property type="match status" value="3"/>
</dbReference>
<evidence type="ECO:0000256" key="24">
    <source>
        <dbReference type="PIRSR" id="PIRSR634016-4"/>
    </source>
</evidence>
<dbReference type="GO" id="GO:0070006">
    <property type="term" value="F:metalloaminopeptidase activity"/>
    <property type="evidence" value="ECO:0007669"/>
    <property type="project" value="TreeGrafter"/>
</dbReference>
<comment type="subcellular location">
    <subcellularLocation>
        <location evidence="3">Cell membrane</location>
        <topology evidence="3">Lipid-anchor</topology>
        <topology evidence="3">GPI-anchor</topology>
    </subcellularLocation>
    <subcellularLocation>
        <location evidence="2">Membrane</location>
        <topology evidence="2">Single-pass type II membrane protein</topology>
    </subcellularLocation>
</comment>
<evidence type="ECO:0000256" key="17">
    <source>
        <dbReference type="ARBA" id="ARBA00023049"/>
    </source>
</evidence>
<feature type="site" description="Transition state stabilizer" evidence="24">
    <location>
        <position position="2303"/>
    </location>
</feature>
<evidence type="ECO:0000256" key="23">
    <source>
        <dbReference type="PIRSR" id="PIRSR634016-3"/>
    </source>
</evidence>
<feature type="binding site" evidence="23">
    <location>
        <position position="2217"/>
    </location>
    <ligand>
        <name>Zn(2+)</name>
        <dbReference type="ChEBI" id="CHEBI:29105"/>
        <note>catalytic</note>
    </ligand>
</feature>
<evidence type="ECO:0000256" key="22">
    <source>
        <dbReference type="PIRSR" id="PIRSR634016-1"/>
    </source>
</evidence>
<dbReference type="Gene3D" id="2.60.40.1910">
    <property type="match status" value="3"/>
</dbReference>
<dbReference type="GO" id="GO:0043171">
    <property type="term" value="P:peptide catabolic process"/>
    <property type="evidence" value="ECO:0007669"/>
    <property type="project" value="TreeGrafter"/>
</dbReference>
<dbReference type="Pfam" id="PF01433">
    <property type="entry name" value="Peptidase_M1"/>
    <property type="match status" value="3"/>
</dbReference>
<dbReference type="Proteomes" id="UP000075920">
    <property type="component" value="Unassembled WGS sequence"/>
</dbReference>
<evidence type="ECO:0000256" key="18">
    <source>
        <dbReference type="ARBA" id="ARBA00023136"/>
    </source>
</evidence>
<evidence type="ECO:0000256" key="19">
    <source>
        <dbReference type="ARBA" id="ARBA00023157"/>
    </source>
</evidence>
<feature type="domain" description="Peptidase M1 membrane alanine aminopeptidase" evidence="25">
    <location>
        <begin position="2143"/>
        <end position="2372"/>
    </location>
</feature>
<evidence type="ECO:0000259" key="26">
    <source>
        <dbReference type="Pfam" id="PF11838"/>
    </source>
</evidence>
<sequence length="2805" mass="315864">DYVRSPKQATDASTRDVDVTYFLPNTSIPTHYAISLRTDIHNDVRTFSANTMIYLTVLEETERLVMHVQELNIEKVSLYRVPSTGGNPIWIDDPTFNIDIAKEHIIFRTLGSFRTGDYVLEVTYSGSMRNYQSGYLVSRYRDDEDQWRSVGTTHFQATLARRVFPCYDEPALKATFELKITHHRSYKAIANMPMVSTTIDPNNRENLISTFEKTPVMSTYLLAFAVTDFVSVGDDAHNVVVRSNAREDATYAAAVGATILERLGSYLSISYFDHMPKLTSIAVPDRGTGAMENWGLVTYGEPSLLYNPTVNTYRNRKRVTTVIAHEYAHQWFGDLVSPRWWDYIWLSEGFATLYEYYATRLSDPGDEYMELFNGEVMQRAFLQDANENIRPMNWNGATPDEVSSLFDIIAYQKAGSVLNMFRNVLGESWWREGLTQYLTDRGYDAATEQNLAFHLQRAVEGKDILPVTTNVQELLASWTDAPGFPVLNVHRLYRDGLMILSQDRFLEQSVLPTAHVWHIPYNYAYTSSGTFYDLTTAGWLSSRATKIETPVPDDEWVVFNKQQTGYYRVNYDRRNWELLTEALMANHNAIHRLNRAQLIDDAFNLARADLLDMAVVLRLMRYLRTERDYAPWFAADKVLTYLYDKLRATEHESSFVAYVDGLIAEVYATMSVDTVNQSETTLYKYLRQLITGWACRIGNQDCLDRSREALRKEYLPAAEESSVPVHPDIRAVVYCYGLQQNSKEEFELIYQRLMASRNQAERTDLIDALGCSQNAENIKTIMATIVFSASPNTNFVYLSEERNQLFRAIYSGGRAPTLALMDVLQDSVTLSQIMAIVGEGTIRNAIMNIAQRTNGAEEMARLETLLTALNGTPSLVPPEVLSSAREVATARPQWFTTAEGLIVGEFLERYNLWYLALDEMVFHLGKNLSLLLLVVSSSTLAVIGQRTAPQPEWNDREFAPVSDIVSPRDDLIDQSYRLPTDTVPTHYTIRLHTDLHTGSRTFHGKVDIDLDVIVPTNAITIHNRGLTIASAALYAKEEDGLLVEFGFPHFELDARTEQLTFHPGQILPIGSYVLMIEYSGMLETSSNSGFFLKSYVNDDGDRRYVGTTQFESTNARMAFPCYDEPLLKAGHTLWITHIAEYNAVSNMPADEVVPADEEGYVTTKFGPTPKMSTYLLAFGVSDFVSIEDGKQQVYARPNAIDEAEFALEAGVKVLDALNAYTDVSYYDYMPKLSQMAIPERGGGAMENWGLVKYGEPALLFNPARNTYRARKGIAVVIAHEYAHQWFGDLVGPHWWSYIWLNEGFANLFGYIGADLAYPSERYWDLYAVENVQNAFGPDAGDSIRPMTQDATTPSAIAGLFDTIAYDKSGSVLNMFRTVLGDDNFRAGLKVYFQNRQLDGAVSDDLYAGLQAAIDGTDVLPEGYTVKQLMNSWETEPGYPVLTVRRNYDDGSVILSQERFYADKRSPNANLWYIPYSYASASKPNFDNLSHFRWLSTKAERLETDVAADEWIIFNKQQTGYYRVNYDAHNWLMIANALRDDPSTIHRFNRAQLINDAFNLARANRHDMALALDLLRYLSKEHEYVPWAAANGVLNYFFNKLRGTANYHDFIVYVDALIGPVFESLGDISVVPEDETLLDKYLKQLISTWACRIGYTECLRQTADALHTAVETNTPVHPDVSYVVYCYGLKGATDEEYRWLFDQMITSGNEAERSLLIDALGCAQDQSQLISLLTVAIGSNSELNSLVSAERSRIVSSIYSAGRIGVEALIEALSDPMLAQEFVGRFGQGTLNSVVSNVASRTNNDGELQQLEDFLAALGDLISPETAAAAVRTVKANGDWFTTYEGCMKMGTRKLLIATVCLLLATPILGGRPAWKWLVEPSDITLMFDAERLELSSIDVPNRRQPVDESYRLPNNTSPIHYHLALRTAIHENNRQFSGTVMVLFEVLESTSTVTLHNRQLTVQRAFLHEVATGGGAGPQLEQAAHATDSGTEHLTLTMSQMLPAGSRYFLRIEFQGQLQNNNNMGFFASSYLDNGGNRHYLASSKFEPTHARSAFPCYDEPLLKATFELELTHFKDYNAVANMPSAGAPVPDPDNADYVTSRFEISPKMSTYLLAFAVSDFSIRTANQQTVYARPNVFEETAYPLEAGNKILDALGEYMDISYYDYMPKMTQIAIPDRGTGAMENWGLVAYGEPVLLFNPAINSYRNKKSVTTIIAHEYAHQWFGNLVSPHWWEYIWLNEGFATLYEYYAAQLAYPEGNYWELFTVEVIQNAFSADASETVRPMNWNAATPSEIAGLFDTVAYDKSGSVLNMFRTALGDNVWRSGLKAYMSARQLDGATAEHLYSGLQEALVANAPSLLPAGVTVRQLMDSWTSASGFPVLNVYRTYGDDKQEAILSQERFLSNRQLPNTHVFLIPYDYTGGNAPNFESTPQGYAWLASKAEKISLTVPDDQWIIFNRQQNGYYRVNYDAHNWDLLIDALHANPEQIHHRNRAQLVNDAYNLARADRIDFTVPLRLMGYLRKETQYAPWTAAGSALTYFNNKLRGTEHYDHFLVYVNRILLDIYPTLVIDSVAPEETLLQQYLKQFITTWACRIGHGDCLAKTKQALTAAHQANTTVHPDIVTAVYCNGLADASDQEFVWVWEQFKNSRNQAHRTVLIDALACTRNPTQLASYLTTALGSGSEFDAMLSSERTRIVSAVYGASREGVDAVIDFLMVSPAQVTEFVQRLGQSALNNAVSNIASRTNNQQELDRLNQLLNSLGTMIPESVATSARATVQNNFNWFSTLEGLVAVEYFEKVATIPTEL</sequence>
<dbReference type="SUPFAM" id="SSF55486">
    <property type="entry name" value="Metalloproteases ('zincins'), catalytic domain"/>
    <property type="match status" value="3"/>
</dbReference>
<feature type="domain" description="Aminopeptidase N-like N-terminal" evidence="27">
    <location>
        <begin position="983"/>
        <end position="1175"/>
    </location>
</feature>
<dbReference type="EnsemblMetazoa" id="AMIN000451-RA">
    <property type="protein sequence ID" value="AMIN000451-PA"/>
    <property type="gene ID" value="AMIN000451"/>
</dbReference>
<dbReference type="InterPro" id="IPR042097">
    <property type="entry name" value="Aminopeptidase_N-like_N_sf"/>
</dbReference>
<organism evidence="28 29">
    <name type="scientific">Anopheles minimus</name>
    <dbReference type="NCBI Taxonomy" id="112268"/>
    <lineage>
        <taxon>Eukaryota</taxon>
        <taxon>Metazoa</taxon>
        <taxon>Ecdysozoa</taxon>
        <taxon>Arthropoda</taxon>
        <taxon>Hexapoda</taxon>
        <taxon>Insecta</taxon>
        <taxon>Pterygota</taxon>
        <taxon>Neoptera</taxon>
        <taxon>Endopterygota</taxon>
        <taxon>Diptera</taxon>
        <taxon>Nematocera</taxon>
        <taxon>Culicoidea</taxon>
        <taxon>Culicidae</taxon>
        <taxon>Anophelinae</taxon>
        <taxon>Anopheles</taxon>
    </lineage>
</organism>
<keyword evidence="14 23" id="KW-0862">Zinc</keyword>
<feature type="active site" description="Proton acceptor" evidence="22">
    <location>
        <position position="2218"/>
    </location>
</feature>
<dbReference type="Gene3D" id="1.10.390.10">
    <property type="entry name" value="Neutral Protease Domain 2"/>
    <property type="match status" value="3"/>
</dbReference>
<evidence type="ECO:0000256" key="9">
    <source>
        <dbReference type="ARBA" id="ARBA00022670"/>
    </source>
</evidence>
<keyword evidence="17" id="KW-0482">Metalloprotease</keyword>
<dbReference type="VEuPathDB" id="VectorBase:AMIN000451"/>
<evidence type="ECO:0000256" key="20">
    <source>
        <dbReference type="ARBA" id="ARBA00023180"/>
    </source>
</evidence>
<dbReference type="GO" id="GO:0008270">
    <property type="term" value="F:zinc ion binding"/>
    <property type="evidence" value="ECO:0007669"/>
    <property type="project" value="InterPro"/>
</dbReference>
<evidence type="ECO:0000256" key="5">
    <source>
        <dbReference type="ARBA" id="ARBA00012564"/>
    </source>
</evidence>
<feature type="domain" description="Peptidase M1 membrane alanine aminopeptidase" evidence="25">
    <location>
        <begin position="251"/>
        <end position="478"/>
    </location>
</feature>
<dbReference type="InterPro" id="IPR027268">
    <property type="entry name" value="Peptidase_M4/M1_CTD_sf"/>
</dbReference>
<dbReference type="InterPro" id="IPR024571">
    <property type="entry name" value="ERAP1-like_C_dom"/>
</dbReference>
<keyword evidence="13" id="KW-0378">Hydrolase</keyword>
<dbReference type="CDD" id="cd09601">
    <property type="entry name" value="M1_APN-Q_like"/>
    <property type="match status" value="3"/>
</dbReference>
<keyword evidence="7" id="KW-1003">Cell membrane</keyword>
<evidence type="ECO:0000256" key="2">
    <source>
        <dbReference type="ARBA" id="ARBA00004606"/>
    </source>
</evidence>
<feature type="domain" description="Peptidase M1 membrane alanine aminopeptidase" evidence="25">
    <location>
        <begin position="1205"/>
        <end position="1432"/>
    </location>
</feature>
<name>A0A182VQW9_9DIPT</name>
<keyword evidence="8" id="KW-0336">GPI-anchor</keyword>
<dbReference type="InterPro" id="IPR014782">
    <property type="entry name" value="Peptidase_M1_dom"/>
</dbReference>
<evidence type="ECO:0000256" key="7">
    <source>
        <dbReference type="ARBA" id="ARBA00022475"/>
    </source>
</evidence>
<accession>A0A182VQW9</accession>
<keyword evidence="18" id="KW-0472">Membrane</keyword>
<evidence type="ECO:0000259" key="25">
    <source>
        <dbReference type="Pfam" id="PF01433"/>
    </source>
</evidence>
<feature type="domain" description="Aminopeptidase N-like N-terminal" evidence="27">
    <location>
        <begin position="1918"/>
        <end position="2113"/>
    </location>
</feature>
<keyword evidence="21" id="KW-0449">Lipoprotein</keyword>
<dbReference type="PANTHER" id="PTHR11533:SF290">
    <property type="entry name" value="AMINOPEPTIDASE"/>
    <property type="match status" value="1"/>
</dbReference>
<dbReference type="FunFam" id="2.60.40.1910:FF:000008">
    <property type="entry name" value="Aminopeptidase"/>
    <property type="match status" value="3"/>
</dbReference>
<keyword evidence="10" id="KW-0812">Transmembrane</keyword>
<evidence type="ECO:0000256" key="21">
    <source>
        <dbReference type="ARBA" id="ARBA00023288"/>
    </source>
</evidence>
<dbReference type="InterPro" id="IPR050344">
    <property type="entry name" value="Peptidase_M1_aminopeptidases"/>
</dbReference>
<evidence type="ECO:0000256" key="3">
    <source>
        <dbReference type="ARBA" id="ARBA00004609"/>
    </source>
</evidence>
<feature type="domain" description="ERAP1-like C-terminal" evidence="26">
    <location>
        <begin position="2453"/>
        <end position="2760"/>
    </location>
</feature>
<evidence type="ECO:0000256" key="14">
    <source>
        <dbReference type="ARBA" id="ARBA00022833"/>
    </source>
</evidence>
<reference evidence="28" key="2">
    <citation type="submission" date="2020-05" db="UniProtKB">
        <authorList>
            <consortium name="EnsemblMetazoa"/>
        </authorList>
    </citation>
    <scope>IDENTIFICATION</scope>
    <source>
        <strain evidence="28">MINIMUS1</strain>
    </source>
</reference>
<feature type="binding site" evidence="23">
    <location>
        <position position="2240"/>
    </location>
    <ligand>
        <name>Zn(2+)</name>
        <dbReference type="ChEBI" id="CHEBI:29105"/>
        <note>catalytic</note>
    </ligand>
</feature>
<dbReference type="InterPro" id="IPR034016">
    <property type="entry name" value="M1_APN-typ"/>
</dbReference>
<dbReference type="InterPro" id="IPR045357">
    <property type="entry name" value="Aminopeptidase_N-like_N"/>
</dbReference>
<keyword evidence="20" id="KW-0325">Glycoprotein</keyword>
<keyword evidence="29" id="KW-1185">Reference proteome</keyword>
<dbReference type="GO" id="GO:0005737">
    <property type="term" value="C:cytoplasm"/>
    <property type="evidence" value="ECO:0007669"/>
    <property type="project" value="TreeGrafter"/>
</dbReference>
<evidence type="ECO:0000256" key="8">
    <source>
        <dbReference type="ARBA" id="ARBA00022622"/>
    </source>
</evidence>